<dbReference type="InterPro" id="IPR003719">
    <property type="entry name" value="Phenazine_PhzF-like"/>
</dbReference>
<proteinExistence type="inferred from homology"/>
<dbReference type="NCBIfam" id="TIGR00654">
    <property type="entry name" value="PhzF_family"/>
    <property type="match status" value="1"/>
</dbReference>
<dbReference type="PANTHER" id="PTHR13774">
    <property type="entry name" value="PHENAZINE BIOSYNTHESIS PROTEIN"/>
    <property type="match status" value="1"/>
</dbReference>
<dbReference type="EC" id="5.1.-.-" evidence="3"/>
<dbReference type="PIRSF" id="PIRSF016184">
    <property type="entry name" value="PhzC_PhzF"/>
    <property type="match status" value="1"/>
</dbReference>
<accession>A0A644WHA4</accession>
<organism evidence="3">
    <name type="scientific">bioreactor metagenome</name>
    <dbReference type="NCBI Taxonomy" id="1076179"/>
    <lineage>
        <taxon>unclassified sequences</taxon>
        <taxon>metagenomes</taxon>
        <taxon>ecological metagenomes</taxon>
    </lineage>
</organism>
<sequence length="260" mass="29178">MKYYVIDAFADELFRGNPAGVCIMDRELSDEMMQKIAFENNLPETAFLLKKEGKYILRWFTPEVEIDLCGHATLATAWVLMNEIEASLREVSFQTQSGILTVRRENDVFIMDFPSRKPRPVPVPSHLEKALGCKILEAHLSRDLLVLVDNERDVSNLAPDLGQIREITSDLSFAMIVTAKGDTCDFVSRFFAPNAGIPEDPVTGSSHSTLIPFWSERLGKSKMLARQLSRRGGTLYCQDRGERVLIGGTAVCYLKGIMNL</sequence>
<dbReference type="AlphaFoldDB" id="A0A644WHA4"/>
<protein>
    <submittedName>
        <fullName evidence="3">Putative isomerase YddE</fullName>
        <ecNumber evidence="3">5.1.-.-</ecNumber>
    </submittedName>
</protein>
<evidence type="ECO:0000256" key="2">
    <source>
        <dbReference type="ARBA" id="ARBA00023235"/>
    </source>
</evidence>
<dbReference type="Gene3D" id="3.10.310.10">
    <property type="entry name" value="Diaminopimelate Epimerase, Chain A, domain 1"/>
    <property type="match status" value="2"/>
</dbReference>
<evidence type="ECO:0000256" key="1">
    <source>
        <dbReference type="ARBA" id="ARBA00008270"/>
    </source>
</evidence>
<evidence type="ECO:0000313" key="3">
    <source>
        <dbReference type="EMBL" id="MPM01903.1"/>
    </source>
</evidence>
<dbReference type="EMBL" id="VSSQ01000830">
    <property type="protein sequence ID" value="MPM01903.1"/>
    <property type="molecule type" value="Genomic_DNA"/>
</dbReference>
<dbReference type="GO" id="GO:0016853">
    <property type="term" value="F:isomerase activity"/>
    <property type="evidence" value="ECO:0007669"/>
    <property type="project" value="UniProtKB-KW"/>
</dbReference>
<gene>
    <name evidence="3" type="primary">yddE_5</name>
    <name evidence="3" type="ORF">SDC9_48143</name>
</gene>
<dbReference type="PANTHER" id="PTHR13774:SF17">
    <property type="entry name" value="PHENAZINE BIOSYNTHESIS-LIKE DOMAIN-CONTAINING PROTEIN"/>
    <property type="match status" value="1"/>
</dbReference>
<reference evidence="3" key="1">
    <citation type="submission" date="2019-08" db="EMBL/GenBank/DDBJ databases">
        <authorList>
            <person name="Kucharzyk K."/>
            <person name="Murdoch R.W."/>
            <person name="Higgins S."/>
            <person name="Loffler F."/>
        </authorList>
    </citation>
    <scope>NUCLEOTIDE SEQUENCE</scope>
</reference>
<dbReference type="Pfam" id="PF02567">
    <property type="entry name" value="PhzC-PhzF"/>
    <property type="match status" value="1"/>
</dbReference>
<name>A0A644WHA4_9ZZZZ</name>
<dbReference type="GO" id="GO:0005737">
    <property type="term" value="C:cytoplasm"/>
    <property type="evidence" value="ECO:0007669"/>
    <property type="project" value="TreeGrafter"/>
</dbReference>
<keyword evidence="2 3" id="KW-0413">Isomerase</keyword>
<comment type="similarity">
    <text evidence="1">Belongs to the PhzF family.</text>
</comment>
<dbReference type="SUPFAM" id="SSF54506">
    <property type="entry name" value="Diaminopimelate epimerase-like"/>
    <property type="match status" value="1"/>
</dbReference>
<comment type="caution">
    <text evidence="3">The sequence shown here is derived from an EMBL/GenBank/DDBJ whole genome shotgun (WGS) entry which is preliminary data.</text>
</comment>